<keyword evidence="1 5" id="KW-0474">Menaquinone biosynthesis</keyword>
<evidence type="ECO:0000256" key="2">
    <source>
        <dbReference type="ARBA" id="ARBA00022598"/>
    </source>
</evidence>
<evidence type="ECO:0000256" key="4">
    <source>
        <dbReference type="ARBA" id="ARBA00022840"/>
    </source>
</evidence>
<organism evidence="8">
    <name type="scientific">Geobacillus sp. (strain Y4.1MC1)</name>
    <dbReference type="NCBI Taxonomy" id="581103"/>
    <lineage>
        <taxon>Bacteria</taxon>
        <taxon>Bacillati</taxon>
        <taxon>Bacillota</taxon>
        <taxon>Bacilli</taxon>
        <taxon>Bacillales</taxon>
        <taxon>Anoxybacillaceae</taxon>
        <taxon>Geobacillus</taxon>
    </lineage>
</organism>
<dbReference type="PROSITE" id="PS00455">
    <property type="entry name" value="AMP_BINDING"/>
    <property type="match status" value="1"/>
</dbReference>
<dbReference type="InterPro" id="IPR042099">
    <property type="entry name" value="ANL_N_sf"/>
</dbReference>
<dbReference type="AlphaFoldDB" id="A0A7U4DJS5"/>
<evidence type="ECO:0000256" key="3">
    <source>
        <dbReference type="ARBA" id="ARBA00022741"/>
    </source>
</evidence>
<dbReference type="PANTHER" id="PTHR24096">
    <property type="entry name" value="LONG-CHAIN-FATTY-ACID--COA LIGASE"/>
    <property type="match status" value="1"/>
</dbReference>
<dbReference type="EMBL" id="CP002293">
    <property type="protein sequence ID" value="ADP73540.1"/>
    <property type="molecule type" value="Genomic_DNA"/>
</dbReference>
<dbReference type="InterPro" id="IPR045851">
    <property type="entry name" value="AMP-bd_C_sf"/>
</dbReference>
<dbReference type="SUPFAM" id="SSF56801">
    <property type="entry name" value="Acetyl-CoA synthetase-like"/>
    <property type="match status" value="1"/>
</dbReference>
<dbReference type="Gene3D" id="3.30.300.30">
    <property type="match status" value="1"/>
</dbReference>
<comment type="function">
    <text evidence="5">Converts 2-succinylbenzoate (OSB) to 2-succinylbenzoyl-CoA (OSB-CoA).</text>
</comment>
<dbReference type="UniPathway" id="UPA01057">
    <property type="reaction ID" value="UER00166"/>
</dbReference>
<dbReference type="InterPro" id="IPR020845">
    <property type="entry name" value="AMP-binding_CS"/>
</dbReference>
<comment type="pathway">
    <text evidence="5">Quinol/quinone metabolism; menaquinone biosynthesis.</text>
</comment>
<dbReference type="GO" id="GO:0009234">
    <property type="term" value="P:menaquinone biosynthetic process"/>
    <property type="evidence" value="ECO:0007669"/>
    <property type="project" value="UniProtKB-UniRule"/>
</dbReference>
<dbReference type="UniPathway" id="UPA00079"/>
<comment type="pathway">
    <text evidence="5">Quinol/quinone metabolism; 1,4-dihydroxy-2-naphthoate biosynthesis; 1,4-dihydroxy-2-naphthoate from chorismate: step 5/7.</text>
</comment>
<dbReference type="NCBIfam" id="TIGR01923">
    <property type="entry name" value="menE"/>
    <property type="match status" value="1"/>
</dbReference>
<dbReference type="GO" id="GO:0008756">
    <property type="term" value="F:o-succinylbenzoate-CoA ligase activity"/>
    <property type="evidence" value="ECO:0007669"/>
    <property type="project" value="UniProtKB-UniRule"/>
</dbReference>
<dbReference type="Gene3D" id="3.40.50.12780">
    <property type="entry name" value="N-terminal domain of ligase-like"/>
    <property type="match status" value="1"/>
</dbReference>
<dbReference type="GO" id="GO:0005524">
    <property type="term" value="F:ATP binding"/>
    <property type="evidence" value="ECO:0007669"/>
    <property type="project" value="UniProtKB-KW"/>
</dbReference>
<keyword evidence="2 5" id="KW-0436">Ligase</keyword>
<evidence type="ECO:0000256" key="5">
    <source>
        <dbReference type="HAMAP-Rule" id="MF_00731"/>
    </source>
</evidence>
<comment type="similarity">
    <text evidence="5">Belongs to the ATP-dependent AMP-binding enzyme family. MenE subfamily.</text>
</comment>
<accession>A0A7U4DJS5</accession>
<sequence>MQTSLPNWLMQRAFLTPERIAVYDEQAAKTFAELHESAAKKARQLANAGVRKGDIVAVFMKNSVAMIEFIHALHYLGAIVLLQNTRLTSYELAWQLKDSEAACVIADDELADRMGEDVRVITVSELSALPEADAEFQQYYHFDDVATIMYTSGTTGKPKGVLQTYGNHWWSAIGSALNLGLHENDCWLAAVPFFHISGLSIMMRSVIYGMSMYVMHAFDAKKANELIIAGKVTMMSVVSAMLQKMISDLGERRYPETFRCMLLGGGPAPTPLLEACKAKGIPVYQTYGMTETSSQIVTLAPEYSLTKLGSAGKPLFPAQLRIEKEDGQAARPYEPGEIVVKGPNVTKGYLRRPDATEEAIRDGWFYTGDIGYIDEDGFLYVLDRRSDLIISGGENVYPAEIEAVLLSHEAVEEAGVTGIDDETWGQVPCAFVKLKSGYSATAEQLKQFCQERLAKYKIPKQIYFVEQLPRNASQKLLRRQLKQLIPTNSLGGTSSS</sequence>
<dbReference type="FunFam" id="3.30.300.30:FF:000008">
    <property type="entry name" value="2,3-dihydroxybenzoate-AMP ligase"/>
    <property type="match status" value="1"/>
</dbReference>
<name>A0A7U4DJS5_GEOS0</name>
<evidence type="ECO:0000313" key="8">
    <source>
        <dbReference type="EMBL" id="ADP73540.1"/>
    </source>
</evidence>
<dbReference type="EC" id="6.2.1.26" evidence="5"/>
<evidence type="ECO:0000256" key="1">
    <source>
        <dbReference type="ARBA" id="ARBA00022428"/>
    </source>
</evidence>
<dbReference type="CDD" id="cd05912">
    <property type="entry name" value="OSB_CoA_lg"/>
    <property type="match status" value="1"/>
</dbReference>
<gene>
    <name evidence="5" type="primary">menE</name>
    <name evidence="8" type="ORF">GY4MC1_0723</name>
</gene>
<reference evidence="8" key="1">
    <citation type="submission" date="2010-10" db="EMBL/GenBank/DDBJ databases">
        <title>Complete sequence of chromosome of Geobacillus sp. Y4.1MC1.</title>
        <authorList>
            <consortium name="US DOE Joint Genome Institute"/>
            <person name="Lucas S."/>
            <person name="Copeland A."/>
            <person name="Lapidus A."/>
            <person name="Cheng J.-F."/>
            <person name="Bruce D."/>
            <person name="Goodwin L."/>
            <person name="Pitluck S."/>
            <person name="Chertkov O."/>
            <person name="Zhang X."/>
            <person name="Detter J.C."/>
            <person name="Han C."/>
            <person name="Tapia R."/>
            <person name="Land M."/>
            <person name="Hauser L."/>
            <person name="Jeffries C."/>
            <person name="Kyrpides N."/>
            <person name="Ivanova N."/>
            <person name="Ovchinnikova G."/>
            <person name="Brumm P."/>
            <person name="Mead D."/>
            <person name="Woyke T."/>
        </authorList>
    </citation>
    <scope>NUCLEOTIDE SEQUENCE [LARGE SCALE GENOMIC DNA]</scope>
    <source>
        <strain evidence="8">Y4.1MC1</strain>
    </source>
</reference>
<evidence type="ECO:0000259" key="6">
    <source>
        <dbReference type="Pfam" id="PF00501"/>
    </source>
</evidence>
<proteinExistence type="inferred from homology"/>
<feature type="domain" description="AMP-dependent synthetase/ligase" evidence="6">
    <location>
        <begin position="13"/>
        <end position="350"/>
    </location>
</feature>
<keyword evidence="3 5" id="KW-0547">Nucleotide-binding</keyword>
<feature type="domain" description="AMP-binding enzyme C-terminal" evidence="7">
    <location>
        <begin position="400"/>
        <end position="475"/>
    </location>
</feature>
<dbReference type="HAMAP" id="MF_00731">
    <property type="entry name" value="MenE"/>
    <property type="match status" value="1"/>
</dbReference>
<dbReference type="InterPro" id="IPR025110">
    <property type="entry name" value="AMP-bd_C"/>
</dbReference>
<dbReference type="Pfam" id="PF00501">
    <property type="entry name" value="AMP-binding"/>
    <property type="match status" value="1"/>
</dbReference>
<evidence type="ECO:0000259" key="7">
    <source>
        <dbReference type="Pfam" id="PF13193"/>
    </source>
</evidence>
<comment type="catalytic activity">
    <reaction evidence="5">
        <text>2-succinylbenzoate + ATP + CoA = 2-succinylbenzoyl-CoA + AMP + diphosphate</text>
        <dbReference type="Rhea" id="RHEA:17009"/>
        <dbReference type="ChEBI" id="CHEBI:18325"/>
        <dbReference type="ChEBI" id="CHEBI:30616"/>
        <dbReference type="ChEBI" id="CHEBI:33019"/>
        <dbReference type="ChEBI" id="CHEBI:57287"/>
        <dbReference type="ChEBI" id="CHEBI:57364"/>
        <dbReference type="ChEBI" id="CHEBI:456215"/>
        <dbReference type="EC" id="6.2.1.26"/>
    </reaction>
</comment>
<dbReference type="Pfam" id="PF13193">
    <property type="entry name" value="AMP-binding_C"/>
    <property type="match status" value="1"/>
</dbReference>
<dbReference type="InterPro" id="IPR000873">
    <property type="entry name" value="AMP-dep_synth/lig_dom"/>
</dbReference>
<dbReference type="KEGG" id="gmc:GY4MC1_0723"/>
<dbReference type="PANTHER" id="PTHR24096:SF149">
    <property type="entry name" value="AMP-BINDING DOMAIN-CONTAINING PROTEIN-RELATED"/>
    <property type="match status" value="1"/>
</dbReference>
<dbReference type="InterPro" id="IPR010192">
    <property type="entry name" value="MenE"/>
</dbReference>
<dbReference type="NCBIfam" id="NF002966">
    <property type="entry name" value="PRK03640.1"/>
    <property type="match status" value="1"/>
</dbReference>
<protein>
    <recommendedName>
        <fullName evidence="5">2-succinylbenzoate--CoA ligase</fullName>
        <ecNumber evidence="5">6.2.1.26</ecNumber>
    </recommendedName>
    <alternativeName>
        <fullName evidence="5">o-succinylbenzoyl-CoA synthetase</fullName>
        <shortName evidence="5">OSB-CoA synthetase</shortName>
    </alternativeName>
</protein>
<keyword evidence="4 5" id="KW-0067">ATP-binding</keyword>